<gene>
    <name evidence="3" type="ORF">Dsin_008337</name>
</gene>
<evidence type="ECO:0000259" key="2">
    <source>
        <dbReference type="Pfam" id="PF03108"/>
    </source>
</evidence>
<protein>
    <recommendedName>
        <fullName evidence="2">Transposase MuDR plant domain-containing protein</fullName>
    </recommendedName>
</protein>
<organism evidence="3 4">
    <name type="scientific">Dipteronia sinensis</name>
    <dbReference type="NCBI Taxonomy" id="43782"/>
    <lineage>
        <taxon>Eukaryota</taxon>
        <taxon>Viridiplantae</taxon>
        <taxon>Streptophyta</taxon>
        <taxon>Embryophyta</taxon>
        <taxon>Tracheophyta</taxon>
        <taxon>Spermatophyta</taxon>
        <taxon>Magnoliopsida</taxon>
        <taxon>eudicotyledons</taxon>
        <taxon>Gunneridae</taxon>
        <taxon>Pentapetalae</taxon>
        <taxon>rosids</taxon>
        <taxon>malvids</taxon>
        <taxon>Sapindales</taxon>
        <taxon>Sapindaceae</taxon>
        <taxon>Hippocastanoideae</taxon>
        <taxon>Acereae</taxon>
        <taxon>Dipteronia</taxon>
    </lineage>
</organism>
<evidence type="ECO:0000313" key="4">
    <source>
        <dbReference type="Proteomes" id="UP001281410"/>
    </source>
</evidence>
<evidence type="ECO:0000313" key="3">
    <source>
        <dbReference type="EMBL" id="KAK3221312.1"/>
    </source>
</evidence>
<proteinExistence type="predicted"/>
<sequence length="250" mass="28796">MNPWLQATGFKWLDFKAIVSILRVPSPGFTSAKKDQGTPSLTNKHAEAEVDDSDNSETSNTEDEDECSSDKQASTDRREVETDGASNSSTYDDTVDNTEVELYSIQPVRSKRLFEENGNVGPIYKGRMFRDKKTLKGALGMNALTQRFEYKVRRSNHTRFVTICKKRDRQWVFRAWKSRNGTYWNVMFFDSEHTCCDNGNYNVDFHRVSSHVIGQMFSRKFVDPGRNIYPKDIMADIRDKHGINLSYNKA</sequence>
<feature type="compositionally biased region" description="Acidic residues" evidence="1">
    <location>
        <begin position="49"/>
        <end position="67"/>
    </location>
</feature>
<reference evidence="3" key="1">
    <citation type="journal article" date="2023" name="Plant J.">
        <title>Genome sequences and population genomics provide insights into the demographic history, inbreeding, and mutation load of two 'living fossil' tree species of Dipteronia.</title>
        <authorList>
            <person name="Feng Y."/>
            <person name="Comes H.P."/>
            <person name="Chen J."/>
            <person name="Zhu S."/>
            <person name="Lu R."/>
            <person name="Zhang X."/>
            <person name="Li P."/>
            <person name="Qiu J."/>
            <person name="Olsen K.M."/>
            <person name="Qiu Y."/>
        </authorList>
    </citation>
    <scope>NUCLEOTIDE SEQUENCE</scope>
    <source>
        <strain evidence="3">NBL</strain>
    </source>
</reference>
<dbReference type="AlphaFoldDB" id="A0AAE0ANS1"/>
<dbReference type="EMBL" id="JANJYJ010000003">
    <property type="protein sequence ID" value="KAK3221312.1"/>
    <property type="molecule type" value="Genomic_DNA"/>
</dbReference>
<evidence type="ECO:0000256" key="1">
    <source>
        <dbReference type="SAM" id="MobiDB-lite"/>
    </source>
</evidence>
<comment type="caution">
    <text evidence="3">The sequence shown here is derived from an EMBL/GenBank/DDBJ whole genome shotgun (WGS) entry which is preliminary data.</text>
</comment>
<feature type="domain" description="Transposase MuDR plant" evidence="2">
    <location>
        <begin position="126"/>
        <end position="180"/>
    </location>
</feature>
<keyword evidence="4" id="KW-1185">Reference proteome</keyword>
<feature type="region of interest" description="Disordered" evidence="1">
    <location>
        <begin position="27"/>
        <end position="93"/>
    </location>
</feature>
<dbReference type="InterPro" id="IPR004332">
    <property type="entry name" value="Transposase_MuDR"/>
</dbReference>
<dbReference type="Proteomes" id="UP001281410">
    <property type="component" value="Unassembled WGS sequence"/>
</dbReference>
<dbReference type="Pfam" id="PF03108">
    <property type="entry name" value="DBD_Tnp_Mut"/>
    <property type="match status" value="1"/>
</dbReference>
<accession>A0AAE0ANS1</accession>
<name>A0AAE0ANS1_9ROSI</name>